<dbReference type="Proteomes" id="UP000288892">
    <property type="component" value="Unassembled WGS sequence"/>
</dbReference>
<sequence>AFDGFIGLGFGAWITDNDSDLDSDDSDIDFLANIGARVYGAPDDLNASIFLEARNAVDELSDFDQYGRYGIGLRFQY</sequence>
<gene>
    <name evidence="1" type="ORF">VU01_102810</name>
</gene>
<keyword evidence="2" id="KW-1185">Reference proteome</keyword>
<evidence type="ECO:0000313" key="1">
    <source>
        <dbReference type="EMBL" id="RWX52219.1"/>
    </source>
</evidence>
<name>A0A444JGK6_9BACT</name>
<accession>A0A444JGK6</accession>
<evidence type="ECO:0008006" key="3">
    <source>
        <dbReference type="Google" id="ProtNLM"/>
    </source>
</evidence>
<dbReference type="EMBL" id="MTKS01000028">
    <property type="protein sequence ID" value="RWX52219.1"/>
    <property type="molecule type" value="Genomic_DNA"/>
</dbReference>
<feature type="non-terminal residue" evidence="1">
    <location>
        <position position="1"/>
    </location>
</feature>
<proteinExistence type="predicted"/>
<reference evidence="1 2" key="1">
    <citation type="submission" date="2017-01" db="EMBL/GenBank/DDBJ databases">
        <title>The cable genome- insights into the physiology and evolution of filamentous bacteria capable of sulfide oxidation via long distance electron transfer.</title>
        <authorList>
            <person name="Schreiber L."/>
            <person name="Bjerg J.T."/>
            <person name="Boggild A."/>
            <person name="Van De Vossenberg J."/>
            <person name="Meysman F."/>
            <person name="Nielsen L.P."/>
            <person name="Schramm A."/>
            <person name="Kjeldsen K.U."/>
        </authorList>
    </citation>
    <scope>NUCLEOTIDE SEQUENCE [LARGE SCALE GENOMIC DNA]</scope>
    <source>
        <strain evidence="1">A5</strain>
    </source>
</reference>
<organism evidence="1 2">
    <name type="scientific">Candidatus Electrothrix marina</name>
    <dbReference type="NCBI Taxonomy" id="1859130"/>
    <lineage>
        <taxon>Bacteria</taxon>
        <taxon>Pseudomonadati</taxon>
        <taxon>Thermodesulfobacteriota</taxon>
        <taxon>Desulfobulbia</taxon>
        <taxon>Desulfobulbales</taxon>
        <taxon>Desulfobulbaceae</taxon>
        <taxon>Candidatus Electrothrix</taxon>
    </lineage>
</organism>
<comment type="caution">
    <text evidence="1">The sequence shown here is derived from an EMBL/GenBank/DDBJ whole genome shotgun (WGS) entry which is preliminary data.</text>
</comment>
<protein>
    <recommendedName>
        <fullName evidence="3">Outer membrane protein beta-barrel domain-containing protein</fullName>
    </recommendedName>
</protein>
<dbReference type="AlphaFoldDB" id="A0A444JGK6"/>
<evidence type="ECO:0000313" key="2">
    <source>
        <dbReference type="Proteomes" id="UP000288892"/>
    </source>
</evidence>